<dbReference type="EMBL" id="CP036291">
    <property type="protein sequence ID" value="QDU88161.1"/>
    <property type="molecule type" value="Genomic_DNA"/>
</dbReference>
<proteinExistence type="predicted"/>
<dbReference type="KEGG" id="pnd:Pla175_15320"/>
<evidence type="ECO:0000313" key="3">
    <source>
        <dbReference type="EMBL" id="QDU88161.1"/>
    </source>
</evidence>
<dbReference type="Gene3D" id="6.10.340.10">
    <property type="match status" value="1"/>
</dbReference>
<reference evidence="3 4" key="1">
    <citation type="submission" date="2019-02" db="EMBL/GenBank/DDBJ databases">
        <title>Deep-cultivation of Planctomycetes and their phenomic and genomic characterization uncovers novel biology.</title>
        <authorList>
            <person name="Wiegand S."/>
            <person name="Jogler M."/>
            <person name="Boedeker C."/>
            <person name="Pinto D."/>
            <person name="Vollmers J."/>
            <person name="Rivas-Marin E."/>
            <person name="Kohn T."/>
            <person name="Peeters S.H."/>
            <person name="Heuer A."/>
            <person name="Rast P."/>
            <person name="Oberbeckmann S."/>
            <person name="Bunk B."/>
            <person name="Jeske O."/>
            <person name="Meyerdierks A."/>
            <person name="Storesund J.E."/>
            <person name="Kallscheuer N."/>
            <person name="Luecker S."/>
            <person name="Lage O.M."/>
            <person name="Pohl T."/>
            <person name="Merkel B.J."/>
            <person name="Hornburger P."/>
            <person name="Mueller R.-W."/>
            <person name="Bruemmer F."/>
            <person name="Labrenz M."/>
            <person name="Spormann A.M."/>
            <person name="Op den Camp H."/>
            <person name="Overmann J."/>
            <person name="Amann R."/>
            <person name="Jetten M.S.M."/>
            <person name="Mascher T."/>
            <person name="Medema M.H."/>
            <person name="Devos D.P."/>
            <person name="Kaster A.-K."/>
            <person name="Ovreas L."/>
            <person name="Rohde M."/>
            <person name="Galperin M.Y."/>
            <person name="Jogler C."/>
        </authorList>
    </citation>
    <scope>NUCLEOTIDE SEQUENCE [LARGE SCALE GENOMIC DNA]</scope>
    <source>
        <strain evidence="3 4">Pla175</strain>
    </source>
</reference>
<accession>A0A518D9K5</accession>
<dbReference type="AlphaFoldDB" id="A0A518D9K5"/>
<dbReference type="PROSITE" id="PS50885">
    <property type="entry name" value="HAMP"/>
    <property type="match status" value="1"/>
</dbReference>
<feature type="transmembrane region" description="Helical" evidence="1">
    <location>
        <begin position="24"/>
        <end position="44"/>
    </location>
</feature>
<feature type="domain" description="HAMP" evidence="2">
    <location>
        <begin position="85"/>
        <end position="137"/>
    </location>
</feature>
<organism evidence="3 4">
    <name type="scientific">Pirellulimonas nuda</name>
    <dbReference type="NCBI Taxonomy" id="2528009"/>
    <lineage>
        <taxon>Bacteria</taxon>
        <taxon>Pseudomonadati</taxon>
        <taxon>Planctomycetota</taxon>
        <taxon>Planctomycetia</taxon>
        <taxon>Pirellulales</taxon>
        <taxon>Lacipirellulaceae</taxon>
        <taxon>Pirellulimonas</taxon>
    </lineage>
</organism>
<evidence type="ECO:0000256" key="1">
    <source>
        <dbReference type="SAM" id="Phobius"/>
    </source>
</evidence>
<dbReference type="InterPro" id="IPR003660">
    <property type="entry name" value="HAMP_dom"/>
</dbReference>
<keyword evidence="1" id="KW-0472">Membrane</keyword>
<keyword evidence="4" id="KW-1185">Reference proteome</keyword>
<name>A0A518D9K5_9BACT</name>
<protein>
    <recommendedName>
        <fullName evidence="2">HAMP domain-containing protein</fullName>
    </recommendedName>
</protein>
<evidence type="ECO:0000259" key="2">
    <source>
        <dbReference type="PROSITE" id="PS50885"/>
    </source>
</evidence>
<sequence>MARNNRKREYIDPAVQGALMRRMVLHWLAFTVVAGGLAVLLQWMQDPFASVAATFQQAWWSYGAVLLLLICLMPVFVYDAVKLSNRFAGPVQRLRVALRDLADGKGSTTLTFRDDDFWKELASDFNRVAERLERQERNDTADSPDAVGV</sequence>
<gene>
    <name evidence="3" type="ORF">Pla175_15320</name>
</gene>
<dbReference type="RefSeq" id="WP_145282780.1">
    <property type="nucleotide sequence ID" value="NZ_CP036291.1"/>
</dbReference>
<dbReference type="GO" id="GO:0016020">
    <property type="term" value="C:membrane"/>
    <property type="evidence" value="ECO:0007669"/>
    <property type="project" value="InterPro"/>
</dbReference>
<dbReference type="GO" id="GO:0007165">
    <property type="term" value="P:signal transduction"/>
    <property type="evidence" value="ECO:0007669"/>
    <property type="project" value="InterPro"/>
</dbReference>
<dbReference type="Proteomes" id="UP000317429">
    <property type="component" value="Chromosome"/>
</dbReference>
<dbReference type="OrthoDB" id="270597at2"/>
<keyword evidence="1" id="KW-0812">Transmembrane</keyword>
<feature type="transmembrane region" description="Helical" evidence="1">
    <location>
        <begin position="59"/>
        <end position="78"/>
    </location>
</feature>
<evidence type="ECO:0000313" key="4">
    <source>
        <dbReference type="Proteomes" id="UP000317429"/>
    </source>
</evidence>
<keyword evidence="1" id="KW-1133">Transmembrane helix</keyword>